<evidence type="ECO:0000313" key="1">
    <source>
        <dbReference type="EMBL" id="MFC6146303.1"/>
    </source>
</evidence>
<dbReference type="RefSeq" id="WP_377000749.1">
    <property type="nucleotide sequence ID" value="NZ_JBHSQE010000003.1"/>
</dbReference>
<proteinExistence type="predicted"/>
<comment type="caution">
    <text evidence="1">The sequence shown here is derived from an EMBL/GenBank/DDBJ whole genome shotgun (WGS) entry which is preliminary data.</text>
</comment>
<dbReference type="EMBL" id="JBHSQE010000003">
    <property type="protein sequence ID" value="MFC6146303.1"/>
    <property type="molecule type" value="Genomic_DNA"/>
</dbReference>
<reference evidence="2" key="1">
    <citation type="journal article" date="2019" name="Int. J. Syst. Evol. Microbiol.">
        <title>The Global Catalogue of Microorganisms (GCM) 10K type strain sequencing project: providing services to taxonomists for standard genome sequencing and annotation.</title>
        <authorList>
            <consortium name="The Broad Institute Genomics Platform"/>
            <consortium name="The Broad Institute Genome Sequencing Center for Infectious Disease"/>
            <person name="Wu L."/>
            <person name="Ma J."/>
        </authorList>
    </citation>
    <scope>NUCLEOTIDE SEQUENCE [LARGE SCALE GENOMIC DNA]</scope>
    <source>
        <strain evidence="2">CCUG 51943</strain>
    </source>
</reference>
<dbReference type="Proteomes" id="UP001596244">
    <property type="component" value="Unassembled WGS sequence"/>
</dbReference>
<gene>
    <name evidence="1" type="ORF">ACFPUZ_05730</name>
</gene>
<evidence type="ECO:0000313" key="2">
    <source>
        <dbReference type="Proteomes" id="UP001596244"/>
    </source>
</evidence>
<keyword evidence="2" id="KW-1185">Reference proteome</keyword>
<organism evidence="1 2">
    <name type="scientific">Corynebacterium nasicanis</name>
    <dbReference type="NCBI Taxonomy" id="1448267"/>
    <lineage>
        <taxon>Bacteria</taxon>
        <taxon>Bacillati</taxon>
        <taxon>Actinomycetota</taxon>
        <taxon>Actinomycetes</taxon>
        <taxon>Mycobacteriales</taxon>
        <taxon>Corynebacteriaceae</taxon>
        <taxon>Corynebacterium</taxon>
    </lineage>
</organism>
<accession>A0ABW1QAX2</accession>
<name>A0ABW1QAX2_9CORY</name>
<sequence>MGRVLLAVLAVIALVAALLFAFVGGSAVGVLKDPVSVEVESEGTEVITAVQREEQIVLLSTATQGLHKTQSRLTALGWNVPGTARTNFLQYSYQAKLGLEGRDVRIREMGEHRFRITIPDFVFLGYTEPTFETVLEDGQILSFVSPDIDTAAIITEILGDHEKRAHIDSHRNLLEAQARAFYTGIVQAVDDQAQVEFSFG</sequence>
<protein>
    <recommendedName>
        <fullName evidence="3">DUF4230 domain-containing protein</fullName>
    </recommendedName>
</protein>
<evidence type="ECO:0008006" key="3">
    <source>
        <dbReference type="Google" id="ProtNLM"/>
    </source>
</evidence>